<dbReference type="STRING" id="1702214.AL399_01305"/>
<accession>A0A0Q4AZI1</accession>
<comment type="subcellular location">
    <subcellularLocation>
        <location evidence="1">Membrane</location>
        <topology evidence="1">Single-pass membrane protein</topology>
    </subcellularLocation>
</comment>
<evidence type="ECO:0000256" key="3">
    <source>
        <dbReference type="ARBA" id="ARBA00022989"/>
    </source>
</evidence>
<organism evidence="7 8">
    <name type="scientific">Candidatus [Bacteroides] periocalifornicus</name>
    <dbReference type="NCBI Taxonomy" id="1702214"/>
    <lineage>
        <taxon>Bacteria</taxon>
        <taxon>Pseudomonadati</taxon>
        <taxon>Bacteroidota</taxon>
    </lineage>
</organism>
<dbReference type="GO" id="GO:0005886">
    <property type="term" value="C:plasma membrane"/>
    <property type="evidence" value="ECO:0007669"/>
    <property type="project" value="InterPro"/>
</dbReference>
<dbReference type="PATRIC" id="fig|1702214.3.peg.1738"/>
<dbReference type="Pfam" id="PF04357">
    <property type="entry name" value="TamB"/>
    <property type="match status" value="1"/>
</dbReference>
<dbReference type="Proteomes" id="UP000054172">
    <property type="component" value="Unassembled WGS sequence"/>
</dbReference>
<evidence type="ECO:0000256" key="5">
    <source>
        <dbReference type="SAM" id="Phobius"/>
    </source>
</evidence>
<gene>
    <name evidence="7" type="ORF">AL399_01305</name>
</gene>
<protein>
    <recommendedName>
        <fullName evidence="6">Translocation and assembly module TamB C-terminal domain-containing protein</fullName>
    </recommendedName>
</protein>
<feature type="domain" description="Translocation and assembly module TamB C-terminal" evidence="6">
    <location>
        <begin position="1043"/>
        <end position="1446"/>
    </location>
</feature>
<dbReference type="GO" id="GO:0009306">
    <property type="term" value="P:protein secretion"/>
    <property type="evidence" value="ECO:0007669"/>
    <property type="project" value="InterPro"/>
</dbReference>
<evidence type="ECO:0000313" key="7">
    <source>
        <dbReference type="EMBL" id="KQM09550.1"/>
    </source>
</evidence>
<sequence>MRFVHRFFRILGGIALWSLIGTVVLFIAVLIAFQFRGVQEAAPRLIFGILERKFGVRMTASRAEVGLLARLKVYDYTWWDLQGDTLIHVDYAMSSLRFIGRGGKLLSLGHTEGRGALINIVSDSAGVLNIKAAAELFQNHAKPKDTSSLPFNLTISSVALRDVEVRVKTGSQEGKEGIFDPHNIDFRHINAEASNLYVLGAAVRMRLFGVSLREASGFEVRDLGCLMALDSTHMHFNDLEVTTPYSRLHLPWLHFDYHGWRAMSRFNDSVRMDIRVLPSRFNAREVGYFAPLPAEAAIPCDLSLRYRGKLSDFRVDTARIALPDGTRMVVNAGLVGLPNWRSTVLSVSIDSLQTTPTGIESLVSRFAGKPIPLRQYLKGVASLHYRGEIVGFLDDFVAFGTLTSNIGKVGTDLSLAYNAQGHVRFKGRVATEGLDIGKLAGSSQLGTTSLDASIDGSFDRKKGLDSKLSAKIRHLSLLGYSYHGIEAEGQLTSTSYSGTLHVADSALRLAFNGMVDLSSRLPLFRFRAEVLHADLARMHVVSDSVSVGSLNLQAAIQGSNLDNLDGDLELTGLSYRNARGTIRVDSVVLGAHNAEGGKLIMLQSKVLRGVLWGGSQYNRVPKSLNAMAQHLLPAVIDTGGRAFYRLEHDAVEYADTYQLSSDSSIVYRGEVIVGQLDSMLKVLLPAAYVAPGSRVTCDFIPQRRSLELNLRTDQLRYESIRLSGLRVRGQVRDTTAQLLLALDSGRVAATPFDSVRTVLNIVRNHLDMRLGMRATTLASSRLSLGWSADFYPSDSLNMPYVLARIDSGAVQVDGRRWRFSPARIVLDTTGIDVSNCHLRHEGHSLSVSGRLSRHPADSVRLQVENFSLDLLNGLMSPFRLEGMARGGVAVAQVFGKPTVKVDMQVDGLRFNSAYIGALQLKGRWAGIEHPFLLGITNMALDGHQALSVLLAWNPNEEKLRGSLRLDHFAMSPLGVLAQGQVQTDGALSADVQIGGTVRAPKADGYLQFHDAKFGVRMLNTSFATSSRVQLAGQTAIFNGFIVTDAQGSPFRLDGSVDWGNFSNPAIAVKASGINMKLLNTSTFAGELFYGQLYASPSIQATGTLRRLRLDLDVTTNAGTTLSFQLPTSVQAKENQQLVFALSPADSLRQGSQEAALTQRTVSPRLTLNMGLHVTNDALTQLIINSHTGDMLKARGSGNLQISAKPGQPVAIFGNYTMHRGEFTFTLEGLISKKFNITEGSSIHFNGDPLLAYANIVTVYNTRASLEKLAPAADAERYRRRVPVACKLTIKGRLSNPTLAFDVEIPQADVETQSLLAAALNTDEKKVRQFASLLLLNAFVADTRGQSQVAAANGQTTSQSNGINDALLSTFWELLSNQFNAWLAQIAPSEDAPTFGVGINYRPNTTPTQRGDDAQVSLSMQWKSVNIDANFDVNRANTSSAVAGDINFTKQSGFLKNLYYRAFARSNDDLVFNNLSPYTAGAGVVYSQSFNNLHDLWQQFLSIFVRANRERDSANAAQPAATQEENAGKGR</sequence>
<name>A0A0Q4AZI1_9BACT</name>
<dbReference type="PANTHER" id="PTHR36985">
    <property type="entry name" value="TRANSLOCATION AND ASSEMBLY MODULE SUBUNIT TAMB"/>
    <property type="match status" value="1"/>
</dbReference>
<evidence type="ECO:0000256" key="2">
    <source>
        <dbReference type="ARBA" id="ARBA00022692"/>
    </source>
</evidence>
<dbReference type="PANTHER" id="PTHR36985:SF1">
    <property type="entry name" value="TRANSLOCATION AND ASSEMBLY MODULE SUBUNIT TAMB"/>
    <property type="match status" value="1"/>
</dbReference>
<comment type="caution">
    <text evidence="7">The sequence shown here is derived from an EMBL/GenBank/DDBJ whole genome shotgun (WGS) entry which is preliminary data.</text>
</comment>
<keyword evidence="8" id="KW-1185">Reference proteome</keyword>
<evidence type="ECO:0000256" key="4">
    <source>
        <dbReference type="ARBA" id="ARBA00023136"/>
    </source>
</evidence>
<keyword evidence="2 5" id="KW-0812">Transmembrane</keyword>
<dbReference type="InterPro" id="IPR007452">
    <property type="entry name" value="TamB_C"/>
</dbReference>
<feature type="transmembrane region" description="Helical" evidence="5">
    <location>
        <begin position="7"/>
        <end position="33"/>
    </location>
</feature>
<reference evidence="7" key="1">
    <citation type="submission" date="2015-08" db="EMBL/GenBank/DDBJ databases">
        <title>Candidatus Bacteriodes Periocalifornicus.</title>
        <authorList>
            <person name="McLean J.S."/>
            <person name="Kelley S."/>
        </authorList>
    </citation>
    <scope>NUCLEOTIDE SEQUENCE [LARGE SCALE GENOMIC DNA]</scope>
    <source>
        <strain evidence="7">12B</strain>
    </source>
</reference>
<evidence type="ECO:0000259" key="6">
    <source>
        <dbReference type="Pfam" id="PF04357"/>
    </source>
</evidence>
<evidence type="ECO:0000256" key="1">
    <source>
        <dbReference type="ARBA" id="ARBA00004167"/>
    </source>
</evidence>
<proteinExistence type="predicted"/>
<evidence type="ECO:0000313" key="8">
    <source>
        <dbReference type="Proteomes" id="UP000054172"/>
    </source>
</evidence>
<keyword evidence="3 5" id="KW-1133">Transmembrane helix</keyword>
<keyword evidence="4 5" id="KW-0472">Membrane</keyword>
<dbReference type="EMBL" id="LIIK01000003">
    <property type="protein sequence ID" value="KQM09550.1"/>
    <property type="molecule type" value="Genomic_DNA"/>
</dbReference>